<accession>A0A561T5S2</accession>
<comment type="caution">
    <text evidence="1">The sequence shown here is derived from an EMBL/GenBank/DDBJ whole genome shotgun (WGS) entry which is preliminary data.</text>
</comment>
<dbReference type="EMBL" id="VIWU01000001">
    <property type="protein sequence ID" value="TWF82460.1"/>
    <property type="molecule type" value="Genomic_DNA"/>
</dbReference>
<evidence type="ECO:0008006" key="3">
    <source>
        <dbReference type="Google" id="ProtNLM"/>
    </source>
</evidence>
<dbReference type="InterPro" id="IPR029058">
    <property type="entry name" value="AB_hydrolase_fold"/>
</dbReference>
<dbReference type="Proteomes" id="UP000321261">
    <property type="component" value="Unassembled WGS sequence"/>
</dbReference>
<organism evidence="1 2">
    <name type="scientific">Pseudonocardia hierapolitana</name>
    <dbReference type="NCBI Taxonomy" id="1128676"/>
    <lineage>
        <taxon>Bacteria</taxon>
        <taxon>Bacillati</taxon>
        <taxon>Actinomycetota</taxon>
        <taxon>Actinomycetes</taxon>
        <taxon>Pseudonocardiales</taxon>
        <taxon>Pseudonocardiaceae</taxon>
        <taxon>Pseudonocardia</taxon>
    </lineage>
</organism>
<proteinExistence type="predicted"/>
<sequence length="110" mass="11545">MPLGGEPADVVAEITRYDEWLAPNTDVPKLLITFEPGPGTMMGPALVDWCAADMAGLDIAEHELVAGHHTPEDQPAAIATAIASWMDEHDLRGGAEGYPRATAAANVVLA</sequence>
<dbReference type="AlphaFoldDB" id="A0A561T5S2"/>
<evidence type="ECO:0000313" key="1">
    <source>
        <dbReference type="EMBL" id="TWF82460.1"/>
    </source>
</evidence>
<reference evidence="1 2" key="1">
    <citation type="submission" date="2019-06" db="EMBL/GenBank/DDBJ databases">
        <title>Sequencing the genomes of 1000 actinobacteria strains.</title>
        <authorList>
            <person name="Klenk H.-P."/>
        </authorList>
    </citation>
    <scope>NUCLEOTIDE SEQUENCE [LARGE SCALE GENOMIC DNA]</scope>
    <source>
        <strain evidence="1 2">DSM 45671</strain>
    </source>
</reference>
<protein>
    <recommendedName>
        <fullName evidence="3">Haloalkane dehalogenase</fullName>
    </recommendedName>
</protein>
<evidence type="ECO:0000313" key="2">
    <source>
        <dbReference type="Proteomes" id="UP000321261"/>
    </source>
</evidence>
<keyword evidence="2" id="KW-1185">Reference proteome</keyword>
<gene>
    <name evidence="1" type="ORF">FHX44_118409</name>
</gene>
<dbReference type="Gene3D" id="3.40.50.1820">
    <property type="entry name" value="alpha/beta hydrolase"/>
    <property type="match status" value="1"/>
</dbReference>
<name>A0A561T5S2_9PSEU</name>